<feature type="transmembrane region" description="Helical" evidence="1">
    <location>
        <begin position="12"/>
        <end position="34"/>
    </location>
</feature>
<evidence type="ECO:0000313" key="3">
    <source>
        <dbReference type="Proteomes" id="UP000539313"/>
    </source>
</evidence>
<gene>
    <name evidence="2" type="ORF">HNR21_002229</name>
</gene>
<organism evidence="2 3">
    <name type="scientific">Thermomonospora cellulosilytica</name>
    <dbReference type="NCBI Taxonomy" id="1411118"/>
    <lineage>
        <taxon>Bacteria</taxon>
        <taxon>Bacillati</taxon>
        <taxon>Actinomycetota</taxon>
        <taxon>Actinomycetes</taxon>
        <taxon>Streptosporangiales</taxon>
        <taxon>Thermomonosporaceae</taxon>
        <taxon>Thermomonospora</taxon>
    </lineage>
</organism>
<keyword evidence="3" id="KW-1185">Reference proteome</keyword>
<dbReference type="AlphaFoldDB" id="A0A7W3R857"/>
<feature type="transmembrane region" description="Helical" evidence="1">
    <location>
        <begin position="90"/>
        <end position="113"/>
    </location>
</feature>
<keyword evidence="1" id="KW-1133">Transmembrane helix</keyword>
<evidence type="ECO:0000256" key="1">
    <source>
        <dbReference type="SAM" id="Phobius"/>
    </source>
</evidence>
<protein>
    <submittedName>
        <fullName evidence="2">Uncharacterized protein</fullName>
    </submittedName>
</protein>
<dbReference type="Proteomes" id="UP000539313">
    <property type="component" value="Unassembled WGS sequence"/>
</dbReference>
<dbReference type="RefSeq" id="WP_182705125.1">
    <property type="nucleotide sequence ID" value="NZ_JACJII010000001.1"/>
</dbReference>
<dbReference type="EMBL" id="JACJII010000001">
    <property type="protein sequence ID" value="MBA9003347.1"/>
    <property type="molecule type" value="Genomic_DNA"/>
</dbReference>
<name>A0A7W3R857_9ACTN</name>
<proteinExistence type="predicted"/>
<feature type="transmembrane region" description="Helical" evidence="1">
    <location>
        <begin position="54"/>
        <end position="78"/>
    </location>
</feature>
<keyword evidence="1" id="KW-0812">Transmembrane</keyword>
<evidence type="ECO:0000313" key="2">
    <source>
        <dbReference type="EMBL" id="MBA9003347.1"/>
    </source>
</evidence>
<sequence>MQSRAGGLRISPAIPTVANLALAALWACTALAGWGEQAFCGDIGHREPGCADGFGVAVLASLVLAVPAAAVAVAAWALPGTRRNAARLEAVLTLTALMWVAAEGILFVGGSLAQR</sequence>
<reference evidence="2 3" key="1">
    <citation type="submission" date="2020-08" db="EMBL/GenBank/DDBJ databases">
        <title>Sequencing the genomes of 1000 actinobacteria strains.</title>
        <authorList>
            <person name="Klenk H.-P."/>
        </authorList>
    </citation>
    <scope>NUCLEOTIDE SEQUENCE [LARGE SCALE GENOMIC DNA]</scope>
    <source>
        <strain evidence="2 3">DSM 45823</strain>
    </source>
</reference>
<keyword evidence="1" id="KW-0472">Membrane</keyword>
<comment type="caution">
    <text evidence="2">The sequence shown here is derived from an EMBL/GenBank/DDBJ whole genome shotgun (WGS) entry which is preliminary data.</text>
</comment>
<accession>A0A7W3R857</accession>